<keyword evidence="1" id="KW-0472">Membrane</keyword>
<dbReference type="RefSeq" id="WP_011249175.1">
    <property type="nucleotide sequence ID" value="NC_006624.1"/>
</dbReference>
<feature type="transmembrane region" description="Helical" evidence="1">
    <location>
        <begin position="47"/>
        <end position="74"/>
    </location>
</feature>
<gene>
    <name evidence="2" type="ordered locus">TK0220</name>
</gene>
<dbReference type="EMBL" id="AP006878">
    <property type="protein sequence ID" value="BAD84409.1"/>
    <property type="molecule type" value="Genomic_DNA"/>
</dbReference>
<evidence type="ECO:0000256" key="1">
    <source>
        <dbReference type="SAM" id="Phobius"/>
    </source>
</evidence>
<keyword evidence="1" id="KW-1133">Transmembrane helix</keyword>
<evidence type="ECO:0000313" key="3">
    <source>
        <dbReference type="Proteomes" id="UP000000536"/>
    </source>
</evidence>
<dbReference type="GeneID" id="78446724"/>
<feature type="transmembrane region" description="Helical" evidence="1">
    <location>
        <begin position="86"/>
        <end position="114"/>
    </location>
</feature>
<keyword evidence="1" id="KW-0812">Transmembrane</keyword>
<evidence type="ECO:0000313" key="2">
    <source>
        <dbReference type="EMBL" id="BAD84409.1"/>
    </source>
</evidence>
<dbReference type="HOGENOM" id="CLU_1691624_0_0_2"/>
<organism evidence="2 3">
    <name type="scientific">Thermococcus kodakarensis (strain ATCC BAA-918 / JCM 12380 / KOD1)</name>
    <name type="common">Pyrococcus kodakaraensis (strain KOD1)</name>
    <dbReference type="NCBI Taxonomy" id="69014"/>
    <lineage>
        <taxon>Archaea</taxon>
        <taxon>Methanobacteriati</taxon>
        <taxon>Methanobacteriota</taxon>
        <taxon>Thermococci</taxon>
        <taxon>Thermococcales</taxon>
        <taxon>Thermococcaceae</taxon>
        <taxon>Thermococcus</taxon>
    </lineage>
</organism>
<accession>Q5JFQ8</accession>
<proteinExistence type="predicted"/>
<dbReference type="InParanoid" id="Q5JFQ8"/>
<feature type="transmembrane region" description="Helical" evidence="1">
    <location>
        <begin position="134"/>
        <end position="153"/>
    </location>
</feature>
<dbReference type="AlphaFoldDB" id="Q5JFQ8"/>
<dbReference type="STRING" id="69014.TK0220"/>
<name>Q5JFQ8_THEKO</name>
<keyword evidence="3" id="KW-1185">Reference proteome</keyword>
<reference evidence="2 3" key="1">
    <citation type="journal article" date="2005" name="Genome Res.">
        <title>Complete genome sequence of the hyperthermophilic archaeon Thermococcus kodakaraensis KOD1 and comparison with Pyrococcus genomes.</title>
        <authorList>
            <person name="Fukui T."/>
            <person name="Atomi H."/>
            <person name="Kanai T."/>
            <person name="Matsumi R."/>
            <person name="Fujiwara S."/>
            <person name="Imanaka T."/>
        </authorList>
    </citation>
    <scope>NUCLEOTIDE SEQUENCE [LARGE SCALE GENOMIC DNA]</scope>
    <source>
        <strain evidence="3">ATCC BAA-918 / JCM 12380 / KOD1</strain>
    </source>
</reference>
<dbReference type="PATRIC" id="fig|69014.16.peg.219"/>
<sequence>MIKIGVKPVLLVAYSFFVFLVEASLGIHRKVADLYLTTQRVGGIPCVKFYCVTSTWILALAILIAPLLLGYLLLERYEALREHAKSHLLFGLLLVPVGLCKTLYAGGFVTMLYFLSLATDLSYLLQQDYYEKRLHELALVVFTWFLTTSALMLKPWVC</sequence>
<dbReference type="Proteomes" id="UP000000536">
    <property type="component" value="Chromosome"/>
</dbReference>
<protein>
    <submittedName>
        <fullName evidence="2">Hypothetical membrane protein</fullName>
    </submittedName>
</protein>
<dbReference type="KEGG" id="tko:TK0220"/>
<dbReference type="EnsemblBacteria" id="BAD84409">
    <property type="protein sequence ID" value="BAD84409"/>
    <property type="gene ID" value="TK0220"/>
</dbReference>